<keyword evidence="1" id="KW-0812">Transmembrane</keyword>
<comment type="caution">
    <text evidence="3">The sequence shown here is derived from an EMBL/GenBank/DDBJ whole genome shotgun (WGS) entry which is preliminary data.</text>
</comment>
<feature type="transmembrane region" description="Helical" evidence="1">
    <location>
        <begin position="307"/>
        <end position="326"/>
    </location>
</feature>
<accession>A0A0G1B9S2</accession>
<proteinExistence type="predicted"/>
<protein>
    <recommendedName>
        <fullName evidence="2">Glycosyltransferase RgtA/B/C/D-like domain-containing protein</fullName>
    </recommendedName>
</protein>
<dbReference type="Proteomes" id="UP000034785">
    <property type="component" value="Unassembled WGS sequence"/>
</dbReference>
<dbReference type="AlphaFoldDB" id="A0A0G1B9S2"/>
<evidence type="ECO:0000259" key="2">
    <source>
        <dbReference type="Pfam" id="PF13231"/>
    </source>
</evidence>
<feature type="transmembrane region" description="Helical" evidence="1">
    <location>
        <begin position="206"/>
        <end position="239"/>
    </location>
</feature>
<evidence type="ECO:0000313" key="3">
    <source>
        <dbReference type="EMBL" id="KKS70090.1"/>
    </source>
</evidence>
<evidence type="ECO:0000313" key="4">
    <source>
        <dbReference type="Proteomes" id="UP000034785"/>
    </source>
</evidence>
<sequence length="479" mass="54672">MVKIFLPVLLLVHLVILSRLTFTAWPEMLFYPYLFLNGFSFYKDFIMPYPPALPLFLSGIYSLFGVTPEVLKITAWILILSTDILLFLILTKVLKSGFLALPFLAIYILLQSFFDGNMLWFDFATTAPLLAALFFILKWLESGKTKELFWVGFFLALAILIKQTAGIYLLGFLAVFMWIRGIRGICLPATLRVARRAGGLRGRREIPALAGGVLMVGIPLVFYLTVTGGFLHFFNWVLFYPLTEWSRFPGYVDFLVPKRYILAAALFLSPIAFILFNFKILKEKSFLLSLIFLVASLIAVYPRFSFFHLQPAVAFTVISFAVLFASLPKKLRIFHLLLIATTSFFVVKIILPLNQGEPIRFYGENDKRLAGDISVFAGTDRKIFLLGLDSSLYVFSGTLPPKNWSDNFGWYLEIPGVQEWVLEGLESGRPDKILWRVPATGLWFEPGVYQPEKIVNYLKTNYDKEKELEPGLSIWTRKD</sequence>
<organism evidence="3 4">
    <name type="scientific">Candidatus Daviesbacteria bacterium GW2011_GWA2_42_7</name>
    <dbReference type="NCBI Taxonomy" id="1618425"/>
    <lineage>
        <taxon>Bacteria</taxon>
        <taxon>Candidatus Daviesiibacteriota</taxon>
    </lineage>
</organism>
<keyword evidence="1" id="KW-1133">Transmembrane helix</keyword>
<dbReference type="InterPro" id="IPR038731">
    <property type="entry name" value="RgtA/B/C-like"/>
</dbReference>
<feature type="transmembrane region" description="Helical" evidence="1">
    <location>
        <begin position="175"/>
        <end position="194"/>
    </location>
</feature>
<reference evidence="3 4" key="1">
    <citation type="journal article" date="2015" name="Nature">
        <title>rRNA introns, odd ribosomes, and small enigmatic genomes across a large radiation of phyla.</title>
        <authorList>
            <person name="Brown C.T."/>
            <person name="Hug L.A."/>
            <person name="Thomas B.C."/>
            <person name="Sharon I."/>
            <person name="Castelle C.J."/>
            <person name="Singh A."/>
            <person name="Wilkins M.J."/>
            <person name="Williams K.H."/>
            <person name="Banfield J.F."/>
        </authorList>
    </citation>
    <scope>NUCLEOTIDE SEQUENCE [LARGE SCALE GENOMIC DNA]</scope>
</reference>
<dbReference type="EMBL" id="LCEJ01000036">
    <property type="protein sequence ID" value="KKS70090.1"/>
    <property type="molecule type" value="Genomic_DNA"/>
</dbReference>
<feature type="transmembrane region" description="Helical" evidence="1">
    <location>
        <begin position="97"/>
        <end position="114"/>
    </location>
</feature>
<dbReference type="Pfam" id="PF13231">
    <property type="entry name" value="PMT_2"/>
    <property type="match status" value="1"/>
</dbReference>
<feature type="transmembrane region" description="Helical" evidence="1">
    <location>
        <begin position="149"/>
        <end position="169"/>
    </location>
</feature>
<evidence type="ECO:0000256" key="1">
    <source>
        <dbReference type="SAM" id="Phobius"/>
    </source>
</evidence>
<keyword evidence="1" id="KW-0472">Membrane</keyword>
<feature type="transmembrane region" description="Helical" evidence="1">
    <location>
        <begin position="120"/>
        <end position="137"/>
    </location>
</feature>
<gene>
    <name evidence="3" type="ORF">UV41_C0036G0004</name>
</gene>
<feature type="domain" description="Glycosyltransferase RgtA/B/C/D-like" evidence="2">
    <location>
        <begin position="50"/>
        <end position="180"/>
    </location>
</feature>
<name>A0A0G1B9S2_9BACT</name>
<feature type="transmembrane region" description="Helical" evidence="1">
    <location>
        <begin position="259"/>
        <end position="278"/>
    </location>
</feature>
<feature type="transmembrane region" description="Helical" evidence="1">
    <location>
        <begin position="285"/>
        <end position="301"/>
    </location>
</feature>
<feature type="transmembrane region" description="Helical" evidence="1">
    <location>
        <begin position="333"/>
        <end position="351"/>
    </location>
</feature>